<sequence>MKPNGKQPTHSAYAVEGEGEKTNWTEIGALWPHDDGKGFSLMLRALPVNGRMVIRERKQREQADLER</sequence>
<name>A0A2G1QGR4_9HYPH</name>
<accession>A0A2G1QGR4</accession>
<gene>
    <name evidence="1" type="ORF">CSC94_23025</name>
</gene>
<dbReference type="EMBL" id="PDVP01000026">
    <property type="protein sequence ID" value="PHP64703.1"/>
    <property type="molecule type" value="Genomic_DNA"/>
</dbReference>
<dbReference type="AlphaFoldDB" id="A0A2G1QGR4"/>
<evidence type="ECO:0008006" key="3">
    <source>
        <dbReference type="Google" id="ProtNLM"/>
    </source>
</evidence>
<keyword evidence="2" id="KW-1185">Reference proteome</keyword>
<evidence type="ECO:0000313" key="1">
    <source>
        <dbReference type="EMBL" id="PHP64703.1"/>
    </source>
</evidence>
<evidence type="ECO:0000313" key="2">
    <source>
        <dbReference type="Proteomes" id="UP000221168"/>
    </source>
</evidence>
<dbReference type="Proteomes" id="UP000221168">
    <property type="component" value="Unassembled WGS sequence"/>
</dbReference>
<organism evidence="1 2">
    <name type="scientific">Zhengella mangrovi</name>
    <dbReference type="NCBI Taxonomy" id="1982044"/>
    <lineage>
        <taxon>Bacteria</taxon>
        <taxon>Pseudomonadati</taxon>
        <taxon>Pseudomonadota</taxon>
        <taxon>Alphaproteobacteria</taxon>
        <taxon>Hyphomicrobiales</taxon>
        <taxon>Notoacmeibacteraceae</taxon>
        <taxon>Zhengella</taxon>
    </lineage>
</organism>
<dbReference type="RefSeq" id="WP_099308730.1">
    <property type="nucleotide sequence ID" value="NZ_PDVP01000026.1"/>
</dbReference>
<dbReference type="OrthoDB" id="7652274at2"/>
<protein>
    <recommendedName>
        <fullName evidence="3">DUF736 domain-containing protein</fullName>
    </recommendedName>
</protein>
<proteinExistence type="predicted"/>
<comment type="caution">
    <text evidence="1">The sequence shown here is derived from an EMBL/GenBank/DDBJ whole genome shotgun (WGS) entry which is preliminary data.</text>
</comment>
<reference evidence="1 2" key="1">
    <citation type="submission" date="2017-10" db="EMBL/GenBank/DDBJ databases">
        <title>Sedimentibacterium mangrovi gen. nov., sp. nov., a novel member of family Phyllobacteriacea isolated from mangrove sediment.</title>
        <authorList>
            <person name="Liao H."/>
            <person name="Tian Y."/>
        </authorList>
    </citation>
    <scope>NUCLEOTIDE SEQUENCE [LARGE SCALE GENOMIC DNA]</scope>
    <source>
        <strain evidence="1 2">X9-2-2</strain>
    </source>
</reference>